<name>A0ABM5Y641_VIBHA</name>
<feature type="transmembrane region" description="Helical" evidence="1">
    <location>
        <begin position="6"/>
        <end position="30"/>
    </location>
</feature>
<dbReference type="EMBL" id="CP014039">
    <property type="protein sequence ID" value="AMG01211.1"/>
    <property type="molecule type" value="Genomic_DNA"/>
</dbReference>
<gene>
    <name evidence="2" type="ORF">AL538_26510</name>
</gene>
<accession>A0ABM5Y641</accession>
<protein>
    <submittedName>
        <fullName evidence="2">Uncharacterized protein</fullName>
    </submittedName>
</protein>
<sequence>MSFWGVTFAICIQLVTAGIFGMVVAAWIAFKAETYDKNDYQHMFFLVNFICFILALFASVGLLIYGLIFSDSSHYYQYLGLPWFFALTGFSYHIYCHLRYNKAYRMKEMQMWREHWYETLEIETDEDLSKFKLDDVIRFGAWKASSEKQASCLDILPAGEEVYQRVQQAKALAATKVPADDQTVLNKLKEFEASVSTVYRLSYKASHAFGFKNDESHSFQRNVRRGNKDTYPDLEDEVSKVLDALNEIAIVTISNNSGETMIDAHIFLQYALEGLFGEQEILTNYVLWSYVEHFYHVNPFQLALELSQMGVKVLKKDGEIFVFVEEPEQSSLRLEDFNSGTQYAMSTS</sequence>
<evidence type="ECO:0000313" key="2">
    <source>
        <dbReference type="EMBL" id="AMG01211.1"/>
    </source>
</evidence>
<keyword evidence="1" id="KW-0472">Membrane</keyword>
<keyword evidence="3" id="KW-1185">Reference proteome</keyword>
<evidence type="ECO:0000256" key="1">
    <source>
        <dbReference type="SAM" id="Phobius"/>
    </source>
</evidence>
<evidence type="ECO:0000313" key="3">
    <source>
        <dbReference type="Proteomes" id="UP000067422"/>
    </source>
</evidence>
<keyword evidence="1" id="KW-0812">Transmembrane</keyword>
<dbReference type="Proteomes" id="UP000067422">
    <property type="component" value="Chromosome 2"/>
</dbReference>
<proteinExistence type="predicted"/>
<reference evidence="2" key="1">
    <citation type="submission" date="2018-01" db="EMBL/GenBank/DDBJ databases">
        <title>FDA dAtabase for Regulatory Grade micrObial Sequences (FDA-ARGOS): Supporting development and validation of Infectious Disease Dx tests.</title>
        <authorList>
            <person name="Hoffmann M."/>
            <person name="Allard M."/>
            <person name="Evans P."/>
            <person name="Brown E."/>
            <person name="Tallon L."/>
            <person name="Sadzewicz L."/>
            <person name="Sengamalay N."/>
            <person name="Ott S."/>
            <person name="Godinez A."/>
            <person name="Nagaraj S."/>
            <person name="Vyas G."/>
            <person name="Aluvathingal J."/>
            <person name="Nadendla S."/>
            <person name="Geyer C."/>
            <person name="Sichtig H."/>
        </authorList>
    </citation>
    <scope>NUCLEOTIDE SEQUENCE</scope>
    <source>
        <strain evidence="2">FDAARGOS_107</strain>
    </source>
</reference>
<dbReference type="RefSeq" id="WP_061066585.1">
    <property type="nucleotide sequence ID" value="NZ_CP014039.2"/>
</dbReference>
<feature type="transmembrane region" description="Helical" evidence="1">
    <location>
        <begin position="42"/>
        <end position="69"/>
    </location>
</feature>
<feature type="transmembrane region" description="Helical" evidence="1">
    <location>
        <begin position="75"/>
        <end position="95"/>
    </location>
</feature>
<keyword evidence="1" id="KW-1133">Transmembrane helix</keyword>
<organism evidence="2 3">
    <name type="scientific">Vibrio harveyi</name>
    <name type="common">Beneckea harveyi</name>
    <dbReference type="NCBI Taxonomy" id="669"/>
    <lineage>
        <taxon>Bacteria</taxon>
        <taxon>Pseudomonadati</taxon>
        <taxon>Pseudomonadota</taxon>
        <taxon>Gammaproteobacteria</taxon>
        <taxon>Vibrionales</taxon>
        <taxon>Vibrionaceae</taxon>
        <taxon>Vibrio</taxon>
    </lineage>
</organism>